<dbReference type="AlphaFoldDB" id="A0A8H3E2J4"/>
<gene>
    <name evidence="1" type="ORF">RDB_LOCUS55668</name>
</gene>
<accession>A0A8H3E2J4</accession>
<proteinExistence type="predicted"/>
<organism evidence="1 2">
    <name type="scientific">Rhizoctonia solani</name>
    <dbReference type="NCBI Taxonomy" id="456999"/>
    <lineage>
        <taxon>Eukaryota</taxon>
        <taxon>Fungi</taxon>
        <taxon>Dikarya</taxon>
        <taxon>Basidiomycota</taxon>
        <taxon>Agaricomycotina</taxon>
        <taxon>Agaricomycetes</taxon>
        <taxon>Cantharellales</taxon>
        <taxon>Ceratobasidiaceae</taxon>
        <taxon>Rhizoctonia</taxon>
    </lineage>
</organism>
<evidence type="ECO:0000313" key="1">
    <source>
        <dbReference type="EMBL" id="CAE7120640.1"/>
    </source>
</evidence>
<name>A0A8H3E2J4_9AGAM</name>
<comment type="caution">
    <text evidence="1">The sequence shown here is derived from an EMBL/GenBank/DDBJ whole genome shotgun (WGS) entry which is preliminary data.</text>
</comment>
<dbReference type="EMBL" id="CAJNJQ010001116">
    <property type="protein sequence ID" value="CAE7120640.1"/>
    <property type="molecule type" value="Genomic_DNA"/>
</dbReference>
<protein>
    <submittedName>
        <fullName evidence="1">Uncharacterized protein</fullName>
    </submittedName>
</protein>
<reference evidence="1" key="1">
    <citation type="submission" date="2021-01" db="EMBL/GenBank/DDBJ databases">
        <authorList>
            <person name="Kaushik A."/>
        </authorList>
    </citation>
    <scope>NUCLEOTIDE SEQUENCE</scope>
    <source>
        <strain evidence="1">AG5</strain>
    </source>
</reference>
<dbReference type="Proteomes" id="UP000663827">
    <property type="component" value="Unassembled WGS sequence"/>
</dbReference>
<sequence>MYSSDDILRAKENAKRVNEAEQQLSPAWCGLQSSVRLYPMLARGPRATQTNCQVASTEIRGPPADPTRSHALVPTAILALAPKFRPGHPLPPSRLTPRTHICRSLNRQSRNWMGPEDTNYAALSGTASWDGLFGANHCIKDLVEDVSNLVLVVVAGCQEEAGKIDFCCRTHGSTRKLELVGGIRLGA</sequence>
<feature type="non-terminal residue" evidence="1">
    <location>
        <position position="1"/>
    </location>
</feature>
<evidence type="ECO:0000313" key="2">
    <source>
        <dbReference type="Proteomes" id="UP000663827"/>
    </source>
</evidence>